<dbReference type="AlphaFoldDB" id="A0A376H0W3"/>
<proteinExistence type="predicted"/>
<keyword evidence="4" id="KW-1185">Reference proteome</keyword>
<evidence type="ECO:0000313" key="2">
    <source>
        <dbReference type="EMBL" id="MXS24497.1"/>
    </source>
</evidence>
<evidence type="ECO:0000313" key="1">
    <source>
        <dbReference type="EMBL" id="MDT2691816.1"/>
    </source>
</evidence>
<evidence type="ECO:0000313" key="5">
    <source>
        <dbReference type="Proteomes" id="UP000439965"/>
    </source>
</evidence>
<dbReference type="OrthoDB" id="2191819at2"/>
<dbReference type="Proteomes" id="UP000254807">
    <property type="component" value="Unassembled WGS sequence"/>
</dbReference>
<dbReference type="Proteomes" id="UP001183682">
    <property type="component" value="Unassembled WGS sequence"/>
</dbReference>
<accession>A0A376H0W3</accession>
<dbReference type="EMBL" id="JARPZN010000021">
    <property type="protein sequence ID" value="MDT2691816.1"/>
    <property type="molecule type" value="Genomic_DNA"/>
</dbReference>
<dbReference type="Proteomes" id="UP000439965">
    <property type="component" value="Unassembled WGS sequence"/>
</dbReference>
<reference evidence="3 4" key="1">
    <citation type="submission" date="2018-06" db="EMBL/GenBank/DDBJ databases">
        <authorList>
            <consortium name="Pathogen Informatics"/>
            <person name="Doyle S."/>
        </authorList>
    </citation>
    <scope>NUCLEOTIDE SEQUENCE [LARGE SCALE GENOMIC DNA]</scope>
    <source>
        <strain evidence="3 4">NCTC12360</strain>
    </source>
</reference>
<sequence length="491" mass="58493">MLERYIEKCVIRQVYLCEQLYEKESVLIDRLAEQLDVCPATIINDIDKILLLLKERIATATHEKHTYQVVFTAGSSLSELTQTIYQGSYFLQVLYQFLIGERSWQKISEEVFISLSKVYTIRTDLWRFFEEMGYLNEEQEEVEIPEKDFRYLLLAVMNYLGKRPEKNQSFIEQACEELIQFVEQRFFLRSYPEDERQIIHLGIHIGLARSRIAPICFASRDKEMARQTPLFQLLQQGLKELVVSLCSNEDEEFYIYSLFNSRKYQCNNLELLQRDFEVVYRNHIHRCPEMLELTHLLQNRLGISEKNHLLFEKALLPFLRSAWGDMQIFQTDRLFFLYPSEREMFDQIMESLGLWANQNQQMIRWNDNLVRKLTILLSLLPDAEKTEHLEVYIVAPSDFKYLYYRQQLEEMLDEHFTISNMIYHQLTDVVDDVFFCTKRMILCDASLYQETLQTKNTKIYPVTFNTVSSVILAINQTLYQRVEEIFATKSN</sequence>
<reference evidence="1" key="3">
    <citation type="submission" date="2023-03" db="EMBL/GenBank/DDBJ databases">
        <authorList>
            <person name="Shen W."/>
            <person name="Cai J."/>
        </authorList>
    </citation>
    <scope>NUCLEOTIDE SEQUENCE</scope>
    <source>
        <strain evidence="1">K69-2</strain>
    </source>
</reference>
<protein>
    <submittedName>
        <fullName evidence="1">DNA-binding protein</fullName>
    </submittedName>
    <submittedName>
        <fullName evidence="3">Transcriptional regulator</fullName>
    </submittedName>
</protein>
<dbReference type="EMBL" id="WVTI01000001">
    <property type="protein sequence ID" value="MXS24497.1"/>
    <property type="molecule type" value="Genomic_DNA"/>
</dbReference>
<name>A0A376H0W3_ENTGA</name>
<dbReference type="EMBL" id="UFYW01000001">
    <property type="protein sequence ID" value="STD82445.1"/>
    <property type="molecule type" value="Genomic_DNA"/>
</dbReference>
<dbReference type="GO" id="GO:0003677">
    <property type="term" value="F:DNA binding"/>
    <property type="evidence" value="ECO:0007669"/>
    <property type="project" value="UniProtKB-KW"/>
</dbReference>
<reference evidence="2 5" key="2">
    <citation type="submission" date="2019-04" db="EMBL/GenBank/DDBJ databases">
        <title>Step-wise assembly of the neonatal virome modulated by breast feeding.</title>
        <authorList>
            <person name="Liang G."/>
            <person name="Bushman F."/>
        </authorList>
    </citation>
    <scope>NUCLEOTIDE SEQUENCE [LARGE SCALE GENOMIC DNA]</scope>
    <source>
        <strain evidence="2 5">E3404</strain>
    </source>
</reference>
<evidence type="ECO:0000313" key="3">
    <source>
        <dbReference type="EMBL" id="STD82445.1"/>
    </source>
</evidence>
<organism evidence="3 4">
    <name type="scientific">Enterococcus gallinarum</name>
    <dbReference type="NCBI Taxonomy" id="1353"/>
    <lineage>
        <taxon>Bacteria</taxon>
        <taxon>Bacillati</taxon>
        <taxon>Bacillota</taxon>
        <taxon>Bacilli</taxon>
        <taxon>Lactobacillales</taxon>
        <taxon>Enterococcaceae</taxon>
        <taxon>Enterococcus</taxon>
    </lineage>
</organism>
<keyword evidence="1" id="KW-0238">DNA-binding</keyword>
<evidence type="ECO:0000313" key="4">
    <source>
        <dbReference type="Proteomes" id="UP000254807"/>
    </source>
</evidence>
<dbReference type="RefSeq" id="WP_003127277.1">
    <property type="nucleotide sequence ID" value="NZ_BSYC01000004.1"/>
</dbReference>
<gene>
    <name evidence="2" type="ORF">GTI89_00110</name>
    <name evidence="3" type="ORF">NCTC12360_00874</name>
    <name evidence="1" type="ORF">P7E30_16705</name>
</gene>